<dbReference type="PROSITE" id="PS50088">
    <property type="entry name" value="ANK_REPEAT"/>
    <property type="match status" value="1"/>
</dbReference>
<dbReference type="InterPro" id="IPR051637">
    <property type="entry name" value="Ank_repeat_dom-contain_49"/>
</dbReference>
<dbReference type="PANTHER" id="PTHR24180">
    <property type="entry name" value="CYCLIN-DEPENDENT KINASE INHIBITOR 2C-RELATED"/>
    <property type="match status" value="1"/>
</dbReference>
<keyword evidence="5" id="KW-1185">Reference proteome</keyword>
<accession>A0ABT8WIK7</accession>
<dbReference type="SUPFAM" id="SSF48403">
    <property type="entry name" value="Ankyrin repeat"/>
    <property type="match status" value="1"/>
</dbReference>
<dbReference type="SMART" id="SM00248">
    <property type="entry name" value="ANK"/>
    <property type="match status" value="5"/>
</dbReference>
<keyword evidence="1" id="KW-0677">Repeat</keyword>
<evidence type="ECO:0000313" key="5">
    <source>
        <dbReference type="Proteomes" id="UP001176806"/>
    </source>
</evidence>
<evidence type="ECO:0000256" key="1">
    <source>
        <dbReference type="ARBA" id="ARBA00022737"/>
    </source>
</evidence>
<proteinExistence type="predicted"/>
<comment type="caution">
    <text evidence="4">The sequence shown here is derived from an EMBL/GenBank/DDBJ whole genome shotgun (WGS) entry which is preliminary data.</text>
</comment>
<reference evidence="4" key="1">
    <citation type="submission" date="2023-07" db="EMBL/GenBank/DDBJ databases">
        <title>Two novel species in the genus Flavivirga.</title>
        <authorList>
            <person name="Kwon K."/>
        </authorList>
    </citation>
    <scope>NUCLEOTIDE SEQUENCE</scope>
    <source>
        <strain evidence="4">KACC 14158</strain>
    </source>
</reference>
<dbReference type="Proteomes" id="UP001176806">
    <property type="component" value="Unassembled WGS sequence"/>
</dbReference>
<evidence type="ECO:0000256" key="2">
    <source>
        <dbReference type="ARBA" id="ARBA00023043"/>
    </source>
</evidence>
<organism evidence="4 5">
    <name type="scientific">Flavivirga jejuensis</name>
    <dbReference type="NCBI Taxonomy" id="870487"/>
    <lineage>
        <taxon>Bacteria</taxon>
        <taxon>Pseudomonadati</taxon>
        <taxon>Bacteroidota</taxon>
        <taxon>Flavobacteriia</taxon>
        <taxon>Flavobacteriales</taxon>
        <taxon>Flavobacteriaceae</taxon>
        <taxon>Flavivirga</taxon>
    </lineage>
</organism>
<keyword evidence="2 3" id="KW-0040">ANK repeat</keyword>
<dbReference type="Gene3D" id="1.25.40.20">
    <property type="entry name" value="Ankyrin repeat-containing domain"/>
    <property type="match status" value="2"/>
</dbReference>
<dbReference type="InterPro" id="IPR002110">
    <property type="entry name" value="Ankyrin_rpt"/>
</dbReference>
<feature type="repeat" description="ANK" evidence="3">
    <location>
        <begin position="34"/>
        <end position="66"/>
    </location>
</feature>
<name>A0ABT8WIK7_9FLAO</name>
<gene>
    <name evidence="4" type="ORF">Q4Q40_01235</name>
</gene>
<dbReference type="PANTHER" id="PTHR24180:SF45">
    <property type="entry name" value="POLY [ADP-RIBOSE] POLYMERASE TANKYRASE"/>
    <property type="match status" value="1"/>
</dbReference>
<dbReference type="Pfam" id="PF12796">
    <property type="entry name" value="Ank_2"/>
    <property type="match status" value="2"/>
</dbReference>
<dbReference type="PROSITE" id="PS50297">
    <property type="entry name" value="ANK_REP_REGION"/>
    <property type="match status" value="1"/>
</dbReference>
<dbReference type="RefSeq" id="WP_303299852.1">
    <property type="nucleotide sequence ID" value="NZ_BAABDA010000042.1"/>
</dbReference>
<evidence type="ECO:0000256" key="3">
    <source>
        <dbReference type="PROSITE-ProRule" id="PRU00023"/>
    </source>
</evidence>
<evidence type="ECO:0000313" key="4">
    <source>
        <dbReference type="EMBL" id="MDO5972792.1"/>
    </source>
</evidence>
<protein>
    <submittedName>
        <fullName evidence="4">Ankyrin repeat domain-containing protein</fullName>
    </submittedName>
</protein>
<sequence>MDKSKQLLQAFMQNNLKQINMLLKNGADINELYEGSNCLHHACTLNKKDMVEFLLKEGADPNVRDSDNRSPLFLYMYNYNGETPNETNLSVFKLLIKYGADIFKLFNDNEFDTLRIAITLLGNHRTDGWVSHQNYDNVAVKYKLTKGAMHYIKPYDESKRDAWGKMVPIKDQKNITSMELGLSEHANYLRLYDLIMYILDKNVMDIINTRDLSKEYMPSACELGVGSIIKKLYEKGADFSFKQQENGMTALLSICLGGRVDGLRTFFQLMPKGYDINETNDHGYNAAHILADKGGHPKMVDELRKYGVDFSSKTTKVLGDVPKGSTPSDVAKHWNDYDMANLLKP</sequence>
<dbReference type="InterPro" id="IPR036770">
    <property type="entry name" value="Ankyrin_rpt-contain_sf"/>
</dbReference>
<dbReference type="EMBL" id="JAUOEL010000001">
    <property type="protein sequence ID" value="MDO5972792.1"/>
    <property type="molecule type" value="Genomic_DNA"/>
</dbReference>